<protein>
    <submittedName>
        <fullName evidence="1">Uncharacterized protein</fullName>
    </submittedName>
</protein>
<gene>
    <name evidence="1" type="ORF">GCM10022252_72280</name>
</gene>
<sequence>MITSPRWDMTILGEVVDELIVHGDAATCRAGIREYVRDGPNIPVLAPIPGGEVPDR</sequence>
<proteinExistence type="predicted"/>
<dbReference type="EMBL" id="BAABAQ010000018">
    <property type="protein sequence ID" value="GAA4207927.1"/>
    <property type="molecule type" value="Genomic_DNA"/>
</dbReference>
<name>A0ABP8BIR2_9ACTN</name>
<organism evidence="1 2">
    <name type="scientific">Streptosporangium oxazolinicum</name>
    <dbReference type="NCBI Taxonomy" id="909287"/>
    <lineage>
        <taxon>Bacteria</taxon>
        <taxon>Bacillati</taxon>
        <taxon>Actinomycetota</taxon>
        <taxon>Actinomycetes</taxon>
        <taxon>Streptosporangiales</taxon>
        <taxon>Streptosporangiaceae</taxon>
        <taxon>Streptosporangium</taxon>
    </lineage>
</organism>
<comment type="caution">
    <text evidence="1">The sequence shown here is derived from an EMBL/GenBank/DDBJ whole genome shotgun (WGS) entry which is preliminary data.</text>
</comment>
<keyword evidence="2" id="KW-1185">Reference proteome</keyword>
<evidence type="ECO:0000313" key="2">
    <source>
        <dbReference type="Proteomes" id="UP001501251"/>
    </source>
</evidence>
<dbReference type="Proteomes" id="UP001501251">
    <property type="component" value="Unassembled WGS sequence"/>
</dbReference>
<dbReference type="RefSeq" id="WP_344922803.1">
    <property type="nucleotide sequence ID" value="NZ_BAABAQ010000018.1"/>
</dbReference>
<reference evidence="2" key="1">
    <citation type="journal article" date="2019" name="Int. J. Syst. Evol. Microbiol.">
        <title>The Global Catalogue of Microorganisms (GCM) 10K type strain sequencing project: providing services to taxonomists for standard genome sequencing and annotation.</title>
        <authorList>
            <consortium name="The Broad Institute Genomics Platform"/>
            <consortium name="The Broad Institute Genome Sequencing Center for Infectious Disease"/>
            <person name="Wu L."/>
            <person name="Ma J."/>
        </authorList>
    </citation>
    <scope>NUCLEOTIDE SEQUENCE [LARGE SCALE GENOMIC DNA]</scope>
    <source>
        <strain evidence="2">JCM 17388</strain>
    </source>
</reference>
<evidence type="ECO:0000313" key="1">
    <source>
        <dbReference type="EMBL" id="GAA4207927.1"/>
    </source>
</evidence>
<accession>A0ABP8BIR2</accession>